<organism evidence="1 2">
    <name type="scientific">Paralabilibaculum antarcticum</name>
    <dbReference type="NCBI Taxonomy" id="2912572"/>
    <lineage>
        <taxon>Bacteria</taxon>
        <taxon>Pseudomonadati</taxon>
        <taxon>Bacteroidota</taxon>
        <taxon>Bacteroidia</taxon>
        <taxon>Marinilabiliales</taxon>
        <taxon>Marinifilaceae</taxon>
        <taxon>Paralabilibaculum</taxon>
    </lineage>
</organism>
<protein>
    <recommendedName>
        <fullName evidence="3">DUF4382 domain-containing protein</fullName>
    </recommendedName>
</protein>
<dbReference type="RefSeq" id="WP_275108884.1">
    <property type="nucleotide sequence ID" value="NZ_JAKJSC010000001.1"/>
</dbReference>
<keyword evidence="2" id="KW-1185">Reference proteome</keyword>
<gene>
    <name evidence="1" type="ORF">L3049_05935</name>
</gene>
<comment type="caution">
    <text evidence="1">The sequence shown here is derived from an EMBL/GenBank/DDBJ whole genome shotgun (WGS) entry which is preliminary data.</text>
</comment>
<reference evidence="1 2" key="1">
    <citation type="submission" date="2022-01" db="EMBL/GenBank/DDBJ databases">
        <title>Labilibaculum sp. nov, a marine bacterium isolated from Antarctica.</title>
        <authorList>
            <person name="Dai W."/>
        </authorList>
    </citation>
    <scope>NUCLEOTIDE SEQUENCE [LARGE SCALE GENOMIC DNA]</scope>
    <source>
        <strain evidence="1 2">DW002</strain>
    </source>
</reference>
<name>A0ABT5VQ34_9BACT</name>
<proteinExistence type="predicted"/>
<evidence type="ECO:0008006" key="3">
    <source>
        <dbReference type="Google" id="ProtNLM"/>
    </source>
</evidence>
<sequence length="374" mass="40818">MKKNRVFKSLFFLIAIGILGGMSMHSCKKDVEPIHFYTPDAVETITITVIDSYLKNKLADVSVLVTYPDQSSETVEIEDGVLIVDIDNRDDGDLILKFEKIGFISKEKTISIDRSNMLDGGDWVFASKVMLTEANKPFSVTKGVEFNTPIVGSDATVKFPANCLAEDAMIAITETPAAADIAAESSQVEILKGRIALKSLNFLPEGQTFVEPIEVSFPIPNTTEDLVFATLVNGEWETVTVAKNGDGTGTALVSHFSDYILTTINVWSYEGTVMSTPVQFVGDCDEPLVATLIKTFDSNETEAKDDLPIRIEMTFYSTKEVDGLKGFQRTISAQYAISTLRNVTKNYSIEIPSIPVIWSPAGQQACHHGGGSGN</sequence>
<evidence type="ECO:0000313" key="1">
    <source>
        <dbReference type="EMBL" id="MDE5417544.1"/>
    </source>
</evidence>
<dbReference type="Proteomes" id="UP001528920">
    <property type="component" value="Unassembled WGS sequence"/>
</dbReference>
<evidence type="ECO:0000313" key="2">
    <source>
        <dbReference type="Proteomes" id="UP001528920"/>
    </source>
</evidence>
<accession>A0ABT5VQ34</accession>
<dbReference type="EMBL" id="JAKJSC010000001">
    <property type="protein sequence ID" value="MDE5417544.1"/>
    <property type="molecule type" value="Genomic_DNA"/>
</dbReference>